<gene>
    <name evidence="2" type="ORF">KUDE01_031471</name>
</gene>
<comment type="caution">
    <text evidence="2">The sequence shown here is derived from an EMBL/GenBank/DDBJ whole genome shotgun (WGS) entry which is preliminary data.</text>
</comment>
<feature type="compositionally biased region" description="Basic and acidic residues" evidence="1">
    <location>
        <begin position="1"/>
        <end position="11"/>
    </location>
</feature>
<feature type="compositionally biased region" description="Basic and acidic residues" evidence="1">
    <location>
        <begin position="170"/>
        <end position="183"/>
    </location>
</feature>
<feature type="region of interest" description="Disordered" evidence="1">
    <location>
        <begin position="170"/>
        <end position="238"/>
    </location>
</feature>
<dbReference type="EMBL" id="JASDAP010000021">
    <property type="protein sequence ID" value="KAK1885276.1"/>
    <property type="molecule type" value="Genomic_DNA"/>
</dbReference>
<evidence type="ECO:0000256" key="1">
    <source>
        <dbReference type="SAM" id="MobiDB-lite"/>
    </source>
</evidence>
<dbReference type="AlphaFoldDB" id="A0AAD9F1W0"/>
<organism evidence="2 3">
    <name type="scientific">Dissostichus eleginoides</name>
    <name type="common">Patagonian toothfish</name>
    <name type="synonym">Dissostichus amissus</name>
    <dbReference type="NCBI Taxonomy" id="100907"/>
    <lineage>
        <taxon>Eukaryota</taxon>
        <taxon>Metazoa</taxon>
        <taxon>Chordata</taxon>
        <taxon>Craniata</taxon>
        <taxon>Vertebrata</taxon>
        <taxon>Euteleostomi</taxon>
        <taxon>Actinopterygii</taxon>
        <taxon>Neopterygii</taxon>
        <taxon>Teleostei</taxon>
        <taxon>Neoteleostei</taxon>
        <taxon>Acanthomorphata</taxon>
        <taxon>Eupercaria</taxon>
        <taxon>Perciformes</taxon>
        <taxon>Notothenioidei</taxon>
        <taxon>Nototheniidae</taxon>
        <taxon>Dissostichus</taxon>
    </lineage>
</organism>
<keyword evidence="3" id="KW-1185">Reference proteome</keyword>
<feature type="region of interest" description="Disordered" evidence="1">
    <location>
        <begin position="1"/>
        <end position="31"/>
    </location>
</feature>
<feature type="non-terminal residue" evidence="2">
    <location>
        <position position="1"/>
    </location>
</feature>
<proteinExistence type="predicted"/>
<feature type="region of interest" description="Disordered" evidence="1">
    <location>
        <begin position="108"/>
        <end position="135"/>
    </location>
</feature>
<protein>
    <submittedName>
        <fullName evidence="2">DNA replication protein DnaC</fullName>
    </submittedName>
</protein>
<evidence type="ECO:0000313" key="2">
    <source>
        <dbReference type="EMBL" id="KAK1885276.1"/>
    </source>
</evidence>
<name>A0AAD9F1W0_DISEL</name>
<feature type="non-terminal residue" evidence="2">
    <location>
        <position position="238"/>
    </location>
</feature>
<evidence type="ECO:0000313" key="3">
    <source>
        <dbReference type="Proteomes" id="UP001228049"/>
    </source>
</evidence>
<sequence length="238" mass="26192">KQLQLEQREPEDTITAEKQNMSKPKRSAGLQESLLTTNTPMWPKSHQLELREALCRSQGATSCRRFQERFRSVFPFSVRPPAESRLCRAVCAPGLVGGAALLLITAGETTPRPSDPSSSSHCTSKNTESGRLSKTPETELLILSLSTTPESKKTPRILVSSILLQNKDASQIDRSRACMESQKESLPSLLGRRKEDQRLSGGPALRSTFPPTNSDPAPDPQSELVNVESVDQRQSPEN</sequence>
<feature type="compositionally biased region" description="Low complexity" evidence="1">
    <location>
        <begin position="108"/>
        <end position="124"/>
    </location>
</feature>
<dbReference type="Proteomes" id="UP001228049">
    <property type="component" value="Unassembled WGS sequence"/>
</dbReference>
<reference evidence="2" key="1">
    <citation type="submission" date="2023-04" db="EMBL/GenBank/DDBJ databases">
        <title>Chromosome-level genome of Chaenocephalus aceratus.</title>
        <authorList>
            <person name="Park H."/>
        </authorList>
    </citation>
    <scope>NUCLEOTIDE SEQUENCE</scope>
    <source>
        <strain evidence="2">DE</strain>
        <tissue evidence="2">Muscle</tissue>
    </source>
</reference>
<accession>A0AAD9F1W0</accession>